<organism evidence="1 2">
    <name type="scientific">Cysteiniphilum litorale</name>
    <dbReference type="NCBI Taxonomy" id="2056700"/>
    <lineage>
        <taxon>Bacteria</taxon>
        <taxon>Pseudomonadati</taxon>
        <taxon>Pseudomonadota</taxon>
        <taxon>Gammaproteobacteria</taxon>
        <taxon>Thiotrichales</taxon>
        <taxon>Fastidiosibacteraceae</taxon>
        <taxon>Cysteiniphilum</taxon>
    </lineage>
</organism>
<reference evidence="1" key="1">
    <citation type="journal article" date="2014" name="Int. J. Syst. Evol. Microbiol.">
        <title>Complete genome sequence of Corynebacterium casei LMG S-19264T (=DSM 44701T), isolated from a smear-ripened cheese.</title>
        <authorList>
            <consortium name="US DOE Joint Genome Institute (JGI-PGF)"/>
            <person name="Walter F."/>
            <person name="Albersmeier A."/>
            <person name="Kalinowski J."/>
            <person name="Ruckert C."/>
        </authorList>
    </citation>
    <scope>NUCLEOTIDE SEQUENCE</scope>
    <source>
        <strain evidence="1">CGMCC 1.15758</strain>
    </source>
</reference>
<dbReference type="RefSeq" id="WP_117003160.1">
    <property type="nucleotide sequence ID" value="NZ_BMJS01000016.1"/>
</dbReference>
<name>A0A8J2Z4W2_9GAMM</name>
<keyword evidence="2" id="KW-1185">Reference proteome</keyword>
<dbReference type="Proteomes" id="UP000636949">
    <property type="component" value="Unassembled WGS sequence"/>
</dbReference>
<accession>A0A8J2Z4W2</accession>
<comment type="caution">
    <text evidence="1">The sequence shown here is derived from an EMBL/GenBank/DDBJ whole genome shotgun (WGS) entry which is preliminary data.</text>
</comment>
<evidence type="ECO:0000313" key="1">
    <source>
        <dbReference type="EMBL" id="GGF99318.1"/>
    </source>
</evidence>
<evidence type="ECO:0000313" key="2">
    <source>
        <dbReference type="Proteomes" id="UP000636949"/>
    </source>
</evidence>
<dbReference type="EMBL" id="BMJS01000016">
    <property type="protein sequence ID" value="GGF99318.1"/>
    <property type="molecule type" value="Genomic_DNA"/>
</dbReference>
<protein>
    <submittedName>
        <fullName evidence="1">Uncharacterized protein</fullName>
    </submittedName>
</protein>
<gene>
    <name evidence="1" type="ORF">GCM10010995_15730</name>
</gene>
<reference evidence="1" key="2">
    <citation type="submission" date="2020-09" db="EMBL/GenBank/DDBJ databases">
        <authorList>
            <person name="Sun Q."/>
            <person name="Zhou Y."/>
        </authorList>
    </citation>
    <scope>NUCLEOTIDE SEQUENCE</scope>
    <source>
        <strain evidence="1">CGMCC 1.15758</strain>
    </source>
</reference>
<sequence length="174" mass="20325">MSELSVSPTLVVLPTAPTVKKYFVFAVYNPSNEQVGFSDSDKMIYVDEFSSRQAAKAKVDALYDDSEDDNKMFIWREILEAQDKRFVAKMTYLFFIHPADADVMNDRIIFDSKMTTDQVLLALEHEVELSMRRRRGKVLGKIELKYCIPTIDDYTEQTQCWLYLKQREKAYDFA</sequence>
<dbReference type="AlphaFoldDB" id="A0A8J2Z4W2"/>
<proteinExistence type="predicted"/>